<comment type="caution">
    <text evidence="1">The sequence shown here is derived from an EMBL/GenBank/DDBJ whole genome shotgun (WGS) entry which is preliminary data.</text>
</comment>
<evidence type="ECO:0000313" key="1">
    <source>
        <dbReference type="EMBL" id="KAL0297872.1"/>
    </source>
</evidence>
<dbReference type="Gene3D" id="3.30.930.10">
    <property type="entry name" value="Bira Bifunctional Protein, Domain 2"/>
    <property type="match status" value="1"/>
</dbReference>
<gene>
    <name evidence="1" type="ORF">Scaly_3080700</name>
</gene>
<organism evidence="1">
    <name type="scientific">Sesamum calycinum</name>
    <dbReference type="NCBI Taxonomy" id="2727403"/>
    <lineage>
        <taxon>Eukaryota</taxon>
        <taxon>Viridiplantae</taxon>
        <taxon>Streptophyta</taxon>
        <taxon>Embryophyta</taxon>
        <taxon>Tracheophyta</taxon>
        <taxon>Spermatophyta</taxon>
        <taxon>Magnoliopsida</taxon>
        <taxon>eudicotyledons</taxon>
        <taxon>Gunneridae</taxon>
        <taxon>Pentapetalae</taxon>
        <taxon>asterids</taxon>
        <taxon>lamiids</taxon>
        <taxon>Lamiales</taxon>
        <taxon>Pedaliaceae</taxon>
        <taxon>Sesamum</taxon>
    </lineage>
</organism>
<name>A0AAW2JTA4_9LAMI</name>
<reference evidence="1" key="1">
    <citation type="submission" date="2020-06" db="EMBL/GenBank/DDBJ databases">
        <authorList>
            <person name="Li T."/>
            <person name="Hu X."/>
            <person name="Zhang T."/>
            <person name="Song X."/>
            <person name="Zhang H."/>
            <person name="Dai N."/>
            <person name="Sheng W."/>
            <person name="Hou X."/>
            <person name="Wei L."/>
        </authorList>
    </citation>
    <scope>NUCLEOTIDE SEQUENCE</scope>
    <source>
        <strain evidence="1">KEN8</strain>
        <tissue evidence="1">Leaf</tissue>
    </source>
</reference>
<protein>
    <submittedName>
        <fullName evidence="1">Syntaxin</fullName>
    </submittedName>
</protein>
<accession>A0AAW2JTA4</accession>
<reference evidence="1" key="2">
    <citation type="journal article" date="2024" name="Plant">
        <title>Genomic evolution and insights into agronomic trait innovations of Sesamum species.</title>
        <authorList>
            <person name="Miao H."/>
            <person name="Wang L."/>
            <person name="Qu L."/>
            <person name="Liu H."/>
            <person name="Sun Y."/>
            <person name="Le M."/>
            <person name="Wang Q."/>
            <person name="Wei S."/>
            <person name="Zheng Y."/>
            <person name="Lin W."/>
            <person name="Duan Y."/>
            <person name="Cao H."/>
            <person name="Xiong S."/>
            <person name="Wang X."/>
            <person name="Wei L."/>
            <person name="Li C."/>
            <person name="Ma Q."/>
            <person name="Ju M."/>
            <person name="Zhao R."/>
            <person name="Li G."/>
            <person name="Mu C."/>
            <person name="Tian Q."/>
            <person name="Mei H."/>
            <person name="Zhang T."/>
            <person name="Gao T."/>
            <person name="Zhang H."/>
        </authorList>
    </citation>
    <scope>NUCLEOTIDE SEQUENCE</scope>
    <source>
        <strain evidence="1">KEN8</strain>
    </source>
</reference>
<dbReference type="EMBL" id="JACGWM010000882">
    <property type="protein sequence ID" value="KAL0297872.1"/>
    <property type="molecule type" value="Genomic_DNA"/>
</dbReference>
<sequence length="526" mass="60468">MYMGMGGFGIIATQENPSVHFISPFFSEGINLEKQVGKEGLRRNENPLIISHIFYPKFIVNLQFLEERKPTVHFLEERKPTNYFLEKESPLSPLIGVSKAGYEEDFPSLSDSISNMPESKRRTRIDLGTHCEQKLEKLVDNIARESNPLTSYVNEKKRVKIVNRCREMGSSPGGFYRPGYDDGAKLRLYMMCPSLDWNPNTRKYGERWHDQLMVALLCYRDILKKFICILYSICLHKDDEHTIEEDEALITKEEREDELAALQSEIDLPLEEILKYCAAKEGKALMSPHGGSFHLQLKEFLVELSFWYPFFYTWYHDANLDHMNSVLPISRMALYFVPTCIELLELFEDLGDLTSFNFYMQLLISCNLVKVKETSAKLKEASETDHQVEVSASKKITHAKLAKDFQADFQVAERETAYTPFLPQAAFMLVAILEEAAKVKNENKVEWGIDLASVNMKEKFKASVIVYNHPKASKDFYMKVNEDNETDAAMDVLAGEQENMLLLSQKLITPISEDVLVEKLQELGYS</sequence>
<proteinExistence type="predicted"/>
<dbReference type="AlphaFoldDB" id="A0AAW2JTA4"/>
<dbReference type="InterPro" id="IPR045864">
    <property type="entry name" value="aa-tRNA-synth_II/BPL/LPL"/>
</dbReference>